<proteinExistence type="predicted"/>
<reference evidence="1" key="1">
    <citation type="submission" date="2016-10" db="EMBL/GenBank/DDBJ databases">
        <authorList>
            <person name="Varghese N."/>
        </authorList>
    </citation>
    <scope>NUCLEOTIDE SEQUENCE</scope>
</reference>
<organism evidence="1">
    <name type="scientific">uncultured virus</name>
    <dbReference type="NCBI Taxonomy" id="340016"/>
    <lineage>
        <taxon>Viruses</taxon>
        <taxon>environmental samples</taxon>
    </lineage>
</organism>
<protein>
    <submittedName>
        <fullName evidence="1">Uncharacterized protein</fullName>
    </submittedName>
</protein>
<dbReference type="EMBL" id="KY052794">
    <property type="protein sequence ID" value="ASE99733.1"/>
    <property type="molecule type" value="Genomic_DNA"/>
</dbReference>
<accession>A0A218MKC9</accession>
<sequence length="105" mass="12314">MQPTVKPFELSSLEEVRLNAFISLSMEAKQTYIGELIQAFYPNALDDEKTYADLTMSYVSSFYVEKLYRSNRFFNEMFIPTYTKTGLIRNIINQTFFADDDLIIH</sequence>
<reference evidence="1" key="2">
    <citation type="journal article" date="2017" name="Nat. Commun.">
        <title>Single-virus genomics reveals hidden cosmopolitan and abundant viruses.</title>
        <authorList>
            <person name="Martinez-Hernandez F."/>
            <person name="Fornas O."/>
            <person name="Lluesma Gomez M."/>
            <person name="Bolduc B."/>
            <person name="de la Cruz Pena M.J."/>
            <person name="Martinez J.M."/>
            <person name="Anton J."/>
            <person name="Gasol J.M."/>
            <person name="Rosselli R."/>
            <person name="Rodriguez-Valera F."/>
            <person name="Sullivan M.B."/>
            <person name="Acinas S.G."/>
            <person name="Martinez-Garcia M."/>
        </authorList>
    </citation>
    <scope>NUCLEOTIDE SEQUENCE</scope>
</reference>
<name>A0A218MKC9_9VIRU</name>
<evidence type="ECO:0000313" key="1">
    <source>
        <dbReference type="EMBL" id="ASE99733.1"/>
    </source>
</evidence>